<dbReference type="PRINTS" id="PR00813">
    <property type="entry name" value="BCTERIALGSPG"/>
</dbReference>
<dbReference type="InterPro" id="IPR045584">
    <property type="entry name" value="Pilin-like"/>
</dbReference>
<dbReference type="NCBIfam" id="TIGR02532">
    <property type="entry name" value="IV_pilin_GFxxxE"/>
    <property type="match status" value="1"/>
</dbReference>
<dbReference type="AlphaFoldDB" id="A0A840GKL4"/>
<evidence type="ECO:0000313" key="4">
    <source>
        <dbReference type="Proteomes" id="UP000587070"/>
    </source>
</evidence>
<dbReference type="InterPro" id="IPR012902">
    <property type="entry name" value="N_methyl_site"/>
</dbReference>
<sequence>MAAAGTPARHAPGVGRGVDSRGFTLIELLVVCAILAALSFVSWSGYAGVQESAEDEVARAEMQRLADALRRFKADTGFYPGQGPFALATSGTSESGSAGSVSCNPLGGVLRSWAAPDLDINKDAWFASPANLALLFDAPALCANHPLAFLKRWNAETRRGWHGPYLPSASRLWVDHGADLNASTLVAGAPDGTGTPLAGSKILDIPAFGAGPRYRAAGPSGSSCSGQSAENGNCMLGWRTMPRETIGYSDAQQELIAHARPFTVFGLANNDHPRIVYWGRDGRYGGRNTLDACLPNLIADDGADDQVLCLDH</sequence>
<proteinExistence type="predicted"/>
<evidence type="ECO:0000313" key="3">
    <source>
        <dbReference type="EMBL" id="MBB4248699.1"/>
    </source>
</evidence>
<protein>
    <submittedName>
        <fullName evidence="3">Prepilin-type N-terminal cleavage/methylation domain-containing protein</fullName>
    </submittedName>
</protein>
<feature type="transmembrane region" description="Helical" evidence="2">
    <location>
        <begin position="25"/>
        <end position="46"/>
    </location>
</feature>
<keyword evidence="2" id="KW-1133">Transmembrane helix</keyword>
<keyword evidence="4" id="KW-1185">Reference proteome</keyword>
<keyword evidence="2" id="KW-0472">Membrane</keyword>
<dbReference type="InterPro" id="IPR000983">
    <property type="entry name" value="Bac_GSPG_pilin"/>
</dbReference>
<name>A0A840GKL4_RHOTE</name>
<gene>
    <name evidence="3" type="ORF">GGD90_003099</name>
</gene>
<dbReference type="Gene3D" id="3.30.700.10">
    <property type="entry name" value="Glycoprotein, Type 4 Pilin"/>
    <property type="match status" value="1"/>
</dbReference>
<accession>A0A840GKL4</accession>
<dbReference type="Pfam" id="PF07963">
    <property type="entry name" value="N_methyl"/>
    <property type="match status" value="1"/>
</dbReference>
<evidence type="ECO:0000256" key="2">
    <source>
        <dbReference type="SAM" id="Phobius"/>
    </source>
</evidence>
<keyword evidence="1" id="KW-0488">Methylation</keyword>
<dbReference type="SUPFAM" id="SSF54523">
    <property type="entry name" value="Pili subunits"/>
    <property type="match status" value="1"/>
</dbReference>
<keyword evidence="2" id="KW-0812">Transmembrane</keyword>
<comment type="caution">
    <text evidence="3">The sequence shown here is derived from an EMBL/GenBank/DDBJ whole genome shotgun (WGS) entry which is preliminary data.</text>
</comment>
<dbReference type="GO" id="GO:0015628">
    <property type="term" value="P:protein secretion by the type II secretion system"/>
    <property type="evidence" value="ECO:0007669"/>
    <property type="project" value="InterPro"/>
</dbReference>
<dbReference type="RefSeq" id="WP_184415233.1">
    <property type="nucleotide sequence ID" value="NZ_JACIGE010000013.1"/>
</dbReference>
<dbReference type="GO" id="GO:0015627">
    <property type="term" value="C:type II protein secretion system complex"/>
    <property type="evidence" value="ECO:0007669"/>
    <property type="project" value="InterPro"/>
</dbReference>
<organism evidence="3 4">
    <name type="scientific">Rhodocyclus tenuis</name>
    <name type="common">Rhodospirillum tenue</name>
    <dbReference type="NCBI Taxonomy" id="1066"/>
    <lineage>
        <taxon>Bacteria</taxon>
        <taxon>Pseudomonadati</taxon>
        <taxon>Pseudomonadota</taxon>
        <taxon>Betaproteobacteria</taxon>
        <taxon>Rhodocyclales</taxon>
        <taxon>Rhodocyclaceae</taxon>
        <taxon>Rhodocyclus</taxon>
    </lineage>
</organism>
<evidence type="ECO:0000256" key="1">
    <source>
        <dbReference type="ARBA" id="ARBA00022481"/>
    </source>
</evidence>
<dbReference type="Proteomes" id="UP000587070">
    <property type="component" value="Unassembled WGS sequence"/>
</dbReference>
<reference evidence="3 4" key="1">
    <citation type="submission" date="2020-08" db="EMBL/GenBank/DDBJ databases">
        <title>Genome sequencing of Purple Non-Sulfur Bacteria from various extreme environments.</title>
        <authorList>
            <person name="Mayer M."/>
        </authorList>
    </citation>
    <scope>NUCLEOTIDE SEQUENCE [LARGE SCALE GENOMIC DNA]</scope>
    <source>
        <strain evidence="3 4">2761</strain>
    </source>
</reference>
<dbReference type="EMBL" id="JACIGE010000013">
    <property type="protein sequence ID" value="MBB4248699.1"/>
    <property type="molecule type" value="Genomic_DNA"/>
</dbReference>